<feature type="domain" description="Zinc finger C2H2 LYAR-type" evidence="9">
    <location>
        <begin position="31"/>
        <end position="58"/>
    </location>
</feature>
<accession>H2XK93</accession>
<evidence type="ECO:0000256" key="5">
    <source>
        <dbReference type="ARBA" id="ARBA00022833"/>
    </source>
</evidence>
<dbReference type="SUPFAM" id="SSF57667">
    <property type="entry name" value="beta-beta-alpha zinc fingers"/>
    <property type="match status" value="2"/>
</dbReference>
<dbReference type="GO" id="GO:0006364">
    <property type="term" value="P:rRNA processing"/>
    <property type="evidence" value="ECO:0000318"/>
    <property type="project" value="GO_Central"/>
</dbReference>
<dbReference type="InterPro" id="IPR036236">
    <property type="entry name" value="Znf_C2H2_sf"/>
</dbReference>
<evidence type="ECO:0000256" key="2">
    <source>
        <dbReference type="ARBA" id="ARBA00022723"/>
    </source>
</evidence>
<keyword evidence="4 7" id="KW-0863">Zinc-finger</keyword>
<dbReference type="GO" id="GO:0008270">
    <property type="term" value="F:zinc ion binding"/>
    <property type="evidence" value="ECO:0007669"/>
    <property type="project" value="UniProtKB-KW"/>
</dbReference>
<reference evidence="11" key="4">
    <citation type="submission" date="2025-09" db="UniProtKB">
        <authorList>
            <consortium name="Ensembl"/>
        </authorList>
    </citation>
    <scope>IDENTIFICATION</scope>
</reference>
<feature type="compositionally biased region" description="Basic and acidic residues" evidence="8">
    <location>
        <begin position="165"/>
        <end position="181"/>
    </location>
</feature>
<dbReference type="InParanoid" id="H2XK93"/>
<evidence type="ECO:0000259" key="10">
    <source>
        <dbReference type="Pfam" id="PF25879"/>
    </source>
</evidence>
<dbReference type="Pfam" id="PF25879">
    <property type="entry name" value="WHD_LYAR"/>
    <property type="match status" value="1"/>
</dbReference>
<dbReference type="RefSeq" id="XP_002131567.1">
    <property type="nucleotide sequence ID" value="XM_002131531.5"/>
</dbReference>
<sequence>MVFFTCNGCGESLKKNKVDRHAYSCRNCEYLTCIDCSKDFWGDDYINHTSCITEDEKYSASGFVAKPNKGEVKQQEWIKKITCAAATLTNQNSEVKKILDQLLNYENIPRKRGKFLNFLGNSLRIRNPSISEEVWNIFSAVKTSNETPPATNKRENNPLPTCDNQDAKKKTIKRKRDEANPKFKKSKKQKLEVVDEGSQVNCVNADGNEVPNKKFPWNKAIRTCLKAQEDRQLSIKRLKKKVLREYQAFKEDASKSENELNVLFEKKIKKNPKLFVNKNKVKLL</sequence>
<accession>A0A1W2WPR0</accession>
<dbReference type="Gene3D" id="3.30.1490.490">
    <property type="match status" value="1"/>
</dbReference>
<dbReference type="GO" id="GO:0000122">
    <property type="term" value="P:negative regulation of transcription by RNA polymerase II"/>
    <property type="evidence" value="ECO:0000318"/>
    <property type="project" value="GO_Central"/>
</dbReference>
<feature type="domain" description="Cell growth-regulating nucleolar protein-like winged helix" evidence="10">
    <location>
        <begin position="212"/>
        <end position="283"/>
    </location>
</feature>
<evidence type="ECO:0000313" key="11">
    <source>
        <dbReference type="Ensembl" id="ENSCINP00000030075.1"/>
    </source>
</evidence>
<dbReference type="OMA" id="QNWIKNS"/>
<reference evidence="11" key="2">
    <citation type="journal article" date="2008" name="Genome Biol.">
        <title>Improved genome assembly and evidence-based global gene model set for the chordate Ciona intestinalis: new insight into intron and operon populations.</title>
        <authorList>
            <person name="Satou Y."/>
            <person name="Mineta K."/>
            <person name="Ogasawara M."/>
            <person name="Sasakura Y."/>
            <person name="Shoguchi E."/>
            <person name="Ueno K."/>
            <person name="Yamada L."/>
            <person name="Matsumoto J."/>
            <person name="Wasserscheid J."/>
            <person name="Dewar K."/>
            <person name="Wiley G.B."/>
            <person name="Macmil S.L."/>
            <person name="Roe B.A."/>
            <person name="Zeller R.W."/>
            <person name="Hastings K.E."/>
            <person name="Lemaire P."/>
            <person name="Lindquist E."/>
            <person name="Endo T."/>
            <person name="Hotta K."/>
            <person name="Inaba K."/>
        </authorList>
    </citation>
    <scope>NUCLEOTIDE SEQUENCE [LARGE SCALE GENOMIC DNA]</scope>
    <source>
        <strain evidence="11">wild type</strain>
    </source>
</reference>
<dbReference type="GO" id="GO:0005730">
    <property type="term" value="C:nucleolus"/>
    <property type="evidence" value="ECO:0000318"/>
    <property type="project" value="GO_Central"/>
</dbReference>
<evidence type="ECO:0000259" key="9">
    <source>
        <dbReference type="Pfam" id="PF08790"/>
    </source>
</evidence>
<dbReference type="AlphaFoldDB" id="H2XK93"/>
<evidence type="ECO:0000256" key="8">
    <source>
        <dbReference type="SAM" id="MobiDB-lite"/>
    </source>
</evidence>
<gene>
    <name evidence="11" type="primary">LOC100178835</name>
</gene>
<dbReference type="Pfam" id="PF08790">
    <property type="entry name" value="zf-LYAR"/>
    <property type="match status" value="1"/>
</dbReference>
<dbReference type="EMBL" id="EAAA01001354">
    <property type="status" value="NOT_ANNOTATED_CDS"/>
    <property type="molecule type" value="Genomic_DNA"/>
</dbReference>
<keyword evidence="12" id="KW-1185">Reference proteome</keyword>
<evidence type="ECO:0000256" key="7">
    <source>
        <dbReference type="PROSITE-ProRule" id="PRU01145"/>
    </source>
</evidence>
<keyword evidence="3" id="KW-0677">Repeat</keyword>
<evidence type="ECO:0000313" key="12">
    <source>
        <dbReference type="Proteomes" id="UP000008144"/>
    </source>
</evidence>
<dbReference type="PANTHER" id="PTHR13100:SF10">
    <property type="entry name" value="CELL GROWTH-REGULATING NUCLEOLAR PROTEIN"/>
    <property type="match status" value="1"/>
</dbReference>
<evidence type="ECO:0000256" key="6">
    <source>
        <dbReference type="ARBA" id="ARBA00023242"/>
    </source>
</evidence>
<keyword evidence="6" id="KW-0539">Nucleus</keyword>
<reference evidence="11" key="3">
    <citation type="submission" date="2025-08" db="UniProtKB">
        <authorList>
            <consortium name="Ensembl"/>
        </authorList>
    </citation>
    <scope>IDENTIFICATION</scope>
</reference>
<dbReference type="GO" id="GO:0003677">
    <property type="term" value="F:DNA binding"/>
    <property type="evidence" value="ECO:0000318"/>
    <property type="project" value="GO_Central"/>
</dbReference>
<comment type="subcellular location">
    <subcellularLocation>
        <location evidence="1">Nucleus</location>
    </subcellularLocation>
</comment>
<dbReference type="PANTHER" id="PTHR13100">
    <property type="entry name" value="CELL GROWTH-REGULATING NUCLEOLAR PROTEIN LYAR"/>
    <property type="match status" value="1"/>
</dbReference>
<dbReference type="PROSITE" id="PS51804">
    <property type="entry name" value="ZF_C2HC_LYAR"/>
    <property type="match status" value="2"/>
</dbReference>
<proteinExistence type="predicted"/>
<organism evidence="11 12">
    <name type="scientific">Ciona intestinalis</name>
    <name type="common">Transparent sea squirt</name>
    <name type="synonym">Ascidia intestinalis</name>
    <dbReference type="NCBI Taxonomy" id="7719"/>
    <lineage>
        <taxon>Eukaryota</taxon>
        <taxon>Metazoa</taxon>
        <taxon>Chordata</taxon>
        <taxon>Tunicata</taxon>
        <taxon>Ascidiacea</taxon>
        <taxon>Phlebobranchia</taxon>
        <taxon>Cionidae</taxon>
        <taxon>Ciona</taxon>
    </lineage>
</organism>
<dbReference type="InterPro" id="IPR014898">
    <property type="entry name" value="Znf_C2H2_LYAR"/>
</dbReference>
<dbReference type="FunFam" id="3.30.1490.490:FF:000001">
    <property type="entry name" value="cell growth-regulating nucleolar protein-like"/>
    <property type="match status" value="1"/>
</dbReference>
<dbReference type="KEGG" id="cin:100178835"/>
<evidence type="ECO:0000256" key="1">
    <source>
        <dbReference type="ARBA" id="ARBA00004123"/>
    </source>
</evidence>
<dbReference type="Proteomes" id="UP000008144">
    <property type="component" value="Chromosome 2"/>
</dbReference>
<keyword evidence="2" id="KW-0479">Metal-binding</keyword>
<dbReference type="GeneTree" id="ENSGT00390000003477"/>
<dbReference type="Ensembl" id="ENSCINT00000035528.1">
    <property type="protein sequence ID" value="ENSCINP00000030075.1"/>
    <property type="gene ID" value="ENSCING00000018116.1"/>
</dbReference>
<reference evidence="12" key="1">
    <citation type="journal article" date="2002" name="Science">
        <title>The draft genome of Ciona intestinalis: insights into chordate and vertebrate origins.</title>
        <authorList>
            <person name="Dehal P."/>
            <person name="Satou Y."/>
            <person name="Campbell R.K."/>
            <person name="Chapman J."/>
            <person name="Degnan B."/>
            <person name="De Tomaso A."/>
            <person name="Davidson B."/>
            <person name="Di Gregorio A."/>
            <person name="Gelpke M."/>
            <person name="Goodstein D.M."/>
            <person name="Harafuji N."/>
            <person name="Hastings K.E."/>
            <person name="Ho I."/>
            <person name="Hotta K."/>
            <person name="Huang W."/>
            <person name="Kawashima T."/>
            <person name="Lemaire P."/>
            <person name="Martinez D."/>
            <person name="Meinertzhagen I.A."/>
            <person name="Necula S."/>
            <person name="Nonaka M."/>
            <person name="Putnam N."/>
            <person name="Rash S."/>
            <person name="Saiga H."/>
            <person name="Satake M."/>
            <person name="Terry A."/>
            <person name="Yamada L."/>
            <person name="Wang H.G."/>
            <person name="Awazu S."/>
            <person name="Azumi K."/>
            <person name="Boore J."/>
            <person name="Branno M."/>
            <person name="Chin-Bow S."/>
            <person name="DeSantis R."/>
            <person name="Doyle S."/>
            <person name="Francino P."/>
            <person name="Keys D.N."/>
            <person name="Haga S."/>
            <person name="Hayashi H."/>
            <person name="Hino K."/>
            <person name="Imai K.S."/>
            <person name="Inaba K."/>
            <person name="Kano S."/>
            <person name="Kobayashi K."/>
            <person name="Kobayashi M."/>
            <person name="Lee B.I."/>
            <person name="Makabe K.W."/>
            <person name="Manohar C."/>
            <person name="Matassi G."/>
            <person name="Medina M."/>
            <person name="Mochizuki Y."/>
            <person name="Mount S."/>
            <person name="Morishita T."/>
            <person name="Miura S."/>
            <person name="Nakayama A."/>
            <person name="Nishizaka S."/>
            <person name="Nomoto H."/>
            <person name="Ohta F."/>
            <person name="Oishi K."/>
            <person name="Rigoutsos I."/>
            <person name="Sano M."/>
            <person name="Sasaki A."/>
            <person name="Sasakura Y."/>
            <person name="Shoguchi E."/>
            <person name="Shin-i T."/>
            <person name="Spagnuolo A."/>
            <person name="Stainier D."/>
            <person name="Suzuki M.M."/>
            <person name="Tassy O."/>
            <person name="Takatori N."/>
            <person name="Tokuoka M."/>
            <person name="Yagi K."/>
            <person name="Yoshizaki F."/>
            <person name="Wada S."/>
            <person name="Zhang C."/>
            <person name="Hyatt P.D."/>
            <person name="Larimer F."/>
            <person name="Detter C."/>
            <person name="Doggett N."/>
            <person name="Glavina T."/>
            <person name="Hawkins T."/>
            <person name="Richardson P."/>
            <person name="Lucas S."/>
            <person name="Kohara Y."/>
            <person name="Levine M."/>
            <person name="Satoh N."/>
            <person name="Rokhsar D.S."/>
        </authorList>
    </citation>
    <scope>NUCLEOTIDE SEQUENCE [LARGE SCALE GENOMIC DNA]</scope>
</reference>
<feature type="region of interest" description="Disordered" evidence="8">
    <location>
        <begin position="144"/>
        <end position="185"/>
    </location>
</feature>
<dbReference type="InterPro" id="IPR058719">
    <property type="entry name" value="WHD_LYAR"/>
</dbReference>
<dbReference type="STRING" id="7719.ENSCINP00000030075"/>
<protein>
    <submittedName>
        <fullName evidence="11">Cell growth-regulating nucleolar protein-like</fullName>
    </submittedName>
</protein>
<dbReference type="GeneID" id="100178835"/>
<dbReference type="FunCoup" id="H2XK93">
    <property type="interactions" value="162"/>
</dbReference>
<dbReference type="HOGENOM" id="CLU_057137_0_1_1"/>
<dbReference type="OrthoDB" id="21474at2759"/>
<keyword evidence="5" id="KW-0862">Zinc</keyword>
<evidence type="ECO:0000256" key="3">
    <source>
        <dbReference type="ARBA" id="ARBA00022737"/>
    </source>
</evidence>
<evidence type="ECO:0000256" key="4">
    <source>
        <dbReference type="ARBA" id="ARBA00022771"/>
    </source>
</evidence>
<name>H2XK93_CIOIN</name>
<dbReference type="InterPro" id="IPR039999">
    <property type="entry name" value="LYAR"/>
</dbReference>